<feature type="domain" description="LppM" evidence="2">
    <location>
        <begin position="33"/>
        <end position="182"/>
    </location>
</feature>
<evidence type="ECO:0000313" key="4">
    <source>
        <dbReference type="Proteomes" id="UP000185511"/>
    </source>
</evidence>
<keyword evidence="4" id="KW-1185">Reference proteome</keyword>
<dbReference type="InterPro" id="IPR053807">
    <property type="entry name" value="LppM"/>
</dbReference>
<gene>
    <name evidence="3" type="ORF">UA74_24665</name>
</gene>
<name>A0AAC9LG19_9PSEU</name>
<evidence type="ECO:0000259" key="2">
    <source>
        <dbReference type="Pfam" id="PF21946"/>
    </source>
</evidence>
<keyword evidence="1" id="KW-0472">Membrane</keyword>
<keyword evidence="1" id="KW-0812">Transmembrane</keyword>
<organism evidence="3 4">
    <name type="scientific">Actinoalloteichus fjordicus</name>
    <dbReference type="NCBI Taxonomy" id="1612552"/>
    <lineage>
        <taxon>Bacteria</taxon>
        <taxon>Bacillati</taxon>
        <taxon>Actinomycetota</taxon>
        <taxon>Actinomycetes</taxon>
        <taxon>Pseudonocardiales</taxon>
        <taxon>Pseudonocardiaceae</taxon>
        <taxon>Actinoalloteichus</taxon>
    </lineage>
</organism>
<accession>A0AAC9LG19</accession>
<evidence type="ECO:0000256" key="1">
    <source>
        <dbReference type="SAM" id="Phobius"/>
    </source>
</evidence>
<sequence length="225" mass="24379">MAPLIPVTPTRRRASALALILSFVAVFACGCMRLDIVMDINDQDRVSGRFVVAALPTRPDDVGPVIQVPPGMDQLITVEPYDSDGYVGTLLTFDSLTFEQLQELVGNGPQASRYRFSLRQIGENLSFNTTMDLSQVTKENADIRVAVTFPAEVDNTNGRAEGRTVTWRPRAGGLNTLQASLQHGGAGDTWIWGAVTVGALTGSASVLVGILALNAHRYSRRLIHR</sequence>
<dbReference type="Pfam" id="PF21946">
    <property type="entry name" value="LppM"/>
    <property type="match status" value="1"/>
</dbReference>
<dbReference type="Proteomes" id="UP000185511">
    <property type="component" value="Chromosome"/>
</dbReference>
<keyword evidence="1" id="KW-1133">Transmembrane helix</keyword>
<proteinExistence type="predicted"/>
<protein>
    <submittedName>
        <fullName evidence="3">DUF3153 family protein</fullName>
    </submittedName>
</protein>
<feature type="transmembrane region" description="Helical" evidence="1">
    <location>
        <begin position="190"/>
        <end position="215"/>
    </location>
</feature>
<reference evidence="4" key="1">
    <citation type="submission" date="2016-06" db="EMBL/GenBank/DDBJ databases">
        <title>Complete genome sequence of Actinoalloteichus fjordicus DSM 46855 (=ADI127-17), type strain of the new species Actinoalloteichus fjordicus.</title>
        <authorList>
            <person name="Ruckert C."/>
            <person name="Nouioui I."/>
            <person name="Willmese J."/>
            <person name="van Wezel G."/>
            <person name="Klenk H.-P."/>
            <person name="Kalinowski J."/>
            <person name="Zotchev S.B."/>
        </authorList>
    </citation>
    <scope>NUCLEOTIDE SEQUENCE [LARGE SCALE GENOMIC DNA]</scope>
    <source>
        <strain evidence="4">ADI127-7</strain>
    </source>
</reference>
<dbReference type="AlphaFoldDB" id="A0AAC9LG19"/>
<dbReference type="EMBL" id="CP016076">
    <property type="protein sequence ID" value="APU16947.1"/>
    <property type="molecule type" value="Genomic_DNA"/>
</dbReference>
<evidence type="ECO:0000313" key="3">
    <source>
        <dbReference type="EMBL" id="APU16947.1"/>
    </source>
</evidence>
<dbReference type="KEGG" id="acad:UA74_24665"/>